<dbReference type="VEuPathDB" id="FungiDB:HMPREF1120_04822"/>
<dbReference type="HOGENOM" id="CLU_1713264_0_0_1"/>
<dbReference type="RefSeq" id="XP_009157216.1">
    <property type="nucleotide sequence ID" value="XM_009158968.1"/>
</dbReference>
<evidence type="ECO:0000313" key="1">
    <source>
        <dbReference type="EMBL" id="EHY56755.1"/>
    </source>
</evidence>
<dbReference type="InParanoid" id="H6BYP2"/>
<dbReference type="GeneID" id="20309461"/>
<name>H6BYP2_EXODN</name>
<protein>
    <submittedName>
        <fullName evidence="1">Uncharacterized protein</fullName>
    </submittedName>
</protein>
<accession>H6BYP2</accession>
<gene>
    <name evidence="1" type="ORF">HMPREF1120_04822</name>
</gene>
<keyword evidence="2" id="KW-1185">Reference proteome</keyword>
<dbReference type="AlphaFoldDB" id="H6BYP2"/>
<evidence type="ECO:0000313" key="2">
    <source>
        <dbReference type="Proteomes" id="UP000007304"/>
    </source>
</evidence>
<organism evidence="1 2">
    <name type="scientific">Exophiala dermatitidis (strain ATCC 34100 / CBS 525.76 / NIH/UT8656)</name>
    <name type="common">Black yeast</name>
    <name type="synonym">Wangiella dermatitidis</name>
    <dbReference type="NCBI Taxonomy" id="858893"/>
    <lineage>
        <taxon>Eukaryota</taxon>
        <taxon>Fungi</taxon>
        <taxon>Dikarya</taxon>
        <taxon>Ascomycota</taxon>
        <taxon>Pezizomycotina</taxon>
        <taxon>Eurotiomycetes</taxon>
        <taxon>Chaetothyriomycetidae</taxon>
        <taxon>Chaetothyriales</taxon>
        <taxon>Herpotrichiellaceae</taxon>
        <taxon>Exophiala</taxon>
    </lineage>
</organism>
<dbReference type="EMBL" id="JH226133">
    <property type="protein sequence ID" value="EHY56755.1"/>
    <property type="molecule type" value="Genomic_DNA"/>
</dbReference>
<proteinExistence type="predicted"/>
<dbReference type="Proteomes" id="UP000007304">
    <property type="component" value="Unassembled WGS sequence"/>
</dbReference>
<reference evidence="1" key="1">
    <citation type="submission" date="2011-07" db="EMBL/GenBank/DDBJ databases">
        <title>The Genome Sequence of Exophiala (Wangiella) dermatitidis NIH/UT8656.</title>
        <authorList>
            <consortium name="The Broad Institute Genome Sequencing Platform"/>
            <person name="Cuomo C."/>
            <person name="Wang Z."/>
            <person name="Hunicke-Smith S."/>
            <person name="Szanislo P.J."/>
            <person name="Earl A."/>
            <person name="Young S.K."/>
            <person name="Zeng Q."/>
            <person name="Gargeya S."/>
            <person name="Fitzgerald M."/>
            <person name="Haas B."/>
            <person name="Abouelleil A."/>
            <person name="Alvarado L."/>
            <person name="Arachchi H.M."/>
            <person name="Berlin A."/>
            <person name="Brown A."/>
            <person name="Chapman S.B."/>
            <person name="Chen Z."/>
            <person name="Dunbar C."/>
            <person name="Freedman E."/>
            <person name="Gearin G."/>
            <person name="Gellesch M."/>
            <person name="Goldberg J."/>
            <person name="Griggs A."/>
            <person name="Gujja S."/>
            <person name="Heiman D."/>
            <person name="Howarth C."/>
            <person name="Larson L."/>
            <person name="Lui A."/>
            <person name="MacDonald P.J.P."/>
            <person name="Montmayeur A."/>
            <person name="Murphy C."/>
            <person name="Neiman D."/>
            <person name="Pearson M."/>
            <person name="Priest M."/>
            <person name="Roberts A."/>
            <person name="Saif S."/>
            <person name="Shea T."/>
            <person name="Shenoy N."/>
            <person name="Sisk P."/>
            <person name="Stolte C."/>
            <person name="Sykes S."/>
            <person name="Wortman J."/>
            <person name="Nusbaum C."/>
            <person name="Birren B."/>
        </authorList>
    </citation>
    <scope>NUCLEOTIDE SEQUENCE</scope>
    <source>
        <strain evidence="1">NIH/UT8656</strain>
    </source>
</reference>
<sequence>MDTLHQIWTFYKGTIRKIMITAFPTPGGKALRSPSKAGLGARFPVVDDLAKRPAPNLDWENPQMYQQTRDWRLIIALGTCTSNLLPMKGELDFEFGADFMYRNQFLEENLNADKSVHQSHLGTLIKDVPKLKAIKDILDEQLVRQDGRSMVKQ</sequence>